<evidence type="ECO:0000256" key="8">
    <source>
        <dbReference type="ARBA" id="ARBA00023326"/>
    </source>
</evidence>
<feature type="chain" id="PRO_5040210136" description="Glucanase" evidence="10">
    <location>
        <begin position="21"/>
        <end position="472"/>
    </location>
</feature>
<sequence length="472" mass="49488">MRLTTQLAAVLPHLVVLSYSQQIGTLVPEVHPKLTTQVCTRAGGCVSRQTSLVTDALSRFFHAVGEPSVSCNPVNATLCPDAATCARSCALEGVEYGSIGVLTKGSALTMRQFLPNGQGLQAVSPRVSLLAEDDENYELLKLVNQEFSFDVDVSQLGCGMNGALYLSEMEASGVRSDSNPAGAAYGTGYCDAQCFNTTWINGMPNLNSSGACCNEMDIWEANSLATATTPHPCNEAGSFTCEGAACGRTNAGACDKDGCGLNPFGAGVKNFYGPGMTVDTRSPFTVVTQFLTSDNSSAGTLSEIRRMYIQNGTVVQQSPATQGPQLEAISTIDQNFCSAKNASSFERLGGLETMGASLQRGMVLLFSIWTSQGDFMNWLDSGSAGPCSNISGNPETIMAENPDASVTFSNIRWGEIGSTFNTSTTIGSGAAVLDAQASALEAGRVTSNAVVRLPLAHGLLVAIAITFMKLLL</sequence>
<dbReference type="Proteomes" id="UP000829685">
    <property type="component" value="Unassembled WGS sequence"/>
</dbReference>
<evidence type="ECO:0000256" key="4">
    <source>
        <dbReference type="ARBA" id="ARBA00023001"/>
    </source>
</evidence>
<keyword evidence="6" id="KW-0119">Carbohydrate metabolism</keyword>
<dbReference type="GO" id="GO:0030245">
    <property type="term" value="P:cellulose catabolic process"/>
    <property type="evidence" value="ECO:0007669"/>
    <property type="project" value="UniProtKB-KW"/>
</dbReference>
<dbReference type="EMBL" id="JAFIMR010000058">
    <property type="protein sequence ID" value="KAI1853065.1"/>
    <property type="molecule type" value="Genomic_DNA"/>
</dbReference>
<accession>A0A9P9W9R6</accession>
<comment type="catalytic activity">
    <reaction evidence="1">
        <text>Endohydrolysis of (1-&gt;4)-beta-D-glucosidic linkages in cellulose, lichenin and cereal beta-D-glucans.</text>
        <dbReference type="EC" id="3.2.1.4"/>
    </reaction>
</comment>
<dbReference type="Gene3D" id="2.70.100.10">
    <property type="entry name" value="Glycoside hydrolase, family 7, domain"/>
    <property type="match status" value="1"/>
</dbReference>
<dbReference type="EC" id="3.2.1.-" evidence="9"/>
<dbReference type="GO" id="GO:0008810">
    <property type="term" value="F:cellulase activity"/>
    <property type="evidence" value="ECO:0007669"/>
    <property type="project" value="UniProtKB-EC"/>
</dbReference>
<proteinExistence type="inferred from homology"/>
<comment type="caution">
    <text evidence="11">The sequence shown here is derived from an EMBL/GenBank/DDBJ whole genome shotgun (WGS) entry which is preliminary data.</text>
</comment>
<evidence type="ECO:0000256" key="3">
    <source>
        <dbReference type="ARBA" id="ARBA00022801"/>
    </source>
</evidence>
<dbReference type="PANTHER" id="PTHR33753">
    <property type="entry name" value="1,4-BETA-D-GLUCAN CELLOBIOHYDROLASE B"/>
    <property type="match status" value="1"/>
</dbReference>
<evidence type="ECO:0000256" key="5">
    <source>
        <dbReference type="ARBA" id="ARBA00023180"/>
    </source>
</evidence>
<comment type="similarity">
    <text evidence="2 9">Belongs to the glycosyl hydrolase 7 (cellulase C) family.</text>
</comment>
<evidence type="ECO:0000256" key="1">
    <source>
        <dbReference type="ARBA" id="ARBA00000966"/>
    </source>
</evidence>
<evidence type="ECO:0000256" key="6">
    <source>
        <dbReference type="ARBA" id="ARBA00023277"/>
    </source>
</evidence>
<organism evidence="11 12">
    <name type="scientific">Neoarthrinium moseri</name>
    <dbReference type="NCBI Taxonomy" id="1658444"/>
    <lineage>
        <taxon>Eukaryota</taxon>
        <taxon>Fungi</taxon>
        <taxon>Dikarya</taxon>
        <taxon>Ascomycota</taxon>
        <taxon>Pezizomycotina</taxon>
        <taxon>Sordariomycetes</taxon>
        <taxon>Xylariomycetidae</taxon>
        <taxon>Amphisphaeriales</taxon>
        <taxon>Apiosporaceae</taxon>
        <taxon>Neoarthrinium</taxon>
    </lineage>
</organism>
<keyword evidence="4 9" id="KW-0136">Cellulose degradation</keyword>
<dbReference type="AlphaFoldDB" id="A0A9P9W9R6"/>
<reference evidence="11" key="1">
    <citation type="submission" date="2021-03" db="EMBL/GenBank/DDBJ databases">
        <title>Revisited historic fungal species revealed as producer of novel bioactive compounds through whole genome sequencing and comparative genomics.</title>
        <authorList>
            <person name="Vignolle G.A."/>
            <person name="Hochenegger N."/>
            <person name="Mach R.L."/>
            <person name="Mach-Aigner A.R."/>
            <person name="Javad Rahimi M."/>
            <person name="Salim K.A."/>
            <person name="Chan C.M."/>
            <person name="Lim L.B.L."/>
            <person name="Cai F."/>
            <person name="Druzhinina I.S."/>
            <person name="U'Ren J.M."/>
            <person name="Derntl C."/>
        </authorList>
    </citation>
    <scope>NUCLEOTIDE SEQUENCE</scope>
    <source>
        <strain evidence="11">TUCIM 5799</strain>
    </source>
</reference>
<keyword evidence="10" id="KW-0732">Signal</keyword>
<gene>
    <name evidence="11" type="ORF">JX265_012821</name>
</gene>
<keyword evidence="3 9" id="KW-0378">Hydrolase</keyword>
<evidence type="ECO:0000313" key="12">
    <source>
        <dbReference type="Proteomes" id="UP000829685"/>
    </source>
</evidence>
<name>A0A9P9W9R6_9PEZI</name>
<dbReference type="PANTHER" id="PTHR33753:SF1">
    <property type="entry name" value="ENDO-BETA-1,4-GLUCANASE CELB"/>
    <property type="match status" value="1"/>
</dbReference>
<protein>
    <recommendedName>
        <fullName evidence="9">Glucanase</fullName>
        <ecNumber evidence="9">3.2.1.-</ecNumber>
    </recommendedName>
</protein>
<dbReference type="Pfam" id="PF00840">
    <property type="entry name" value="Glyco_hydro_7"/>
    <property type="match status" value="1"/>
</dbReference>
<keyword evidence="7 9" id="KW-0326">Glycosidase</keyword>
<dbReference type="CDD" id="cd07999">
    <property type="entry name" value="GH7_CBH_EG"/>
    <property type="match status" value="1"/>
</dbReference>
<evidence type="ECO:0000256" key="9">
    <source>
        <dbReference type="RuleBase" id="RU361164"/>
    </source>
</evidence>
<keyword evidence="5" id="KW-0325">Glycoprotein</keyword>
<dbReference type="SUPFAM" id="SSF49899">
    <property type="entry name" value="Concanavalin A-like lectins/glucanases"/>
    <property type="match status" value="1"/>
</dbReference>
<dbReference type="InterPro" id="IPR013320">
    <property type="entry name" value="ConA-like_dom_sf"/>
</dbReference>
<evidence type="ECO:0000256" key="2">
    <source>
        <dbReference type="ARBA" id="ARBA00006044"/>
    </source>
</evidence>
<feature type="signal peptide" evidence="10">
    <location>
        <begin position="1"/>
        <end position="20"/>
    </location>
</feature>
<dbReference type="InterPro" id="IPR037019">
    <property type="entry name" value="Glyco_hydro_7_sf"/>
</dbReference>
<dbReference type="InterPro" id="IPR001722">
    <property type="entry name" value="Glyco_hydro_7"/>
</dbReference>
<keyword evidence="12" id="KW-1185">Reference proteome</keyword>
<evidence type="ECO:0000256" key="7">
    <source>
        <dbReference type="ARBA" id="ARBA00023295"/>
    </source>
</evidence>
<keyword evidence="8 9" id="KW-0624">Polysaccharide degradation</keyword>
<dbReference type="PRINTS" id="PR00734">
    <property type="entry name" value="GLHYDRLASE7"/>
</dbReference>
<evidence type="ECO:0000256" key="10">
    <source>
        <dbReference type="SAM" id="SignalP"/>
    </source>
</evidence>
<evidence type="ECO:0000313" key="11">
    <source>
        <dbReference type="EMBL" id="KAI1853065.1"/>
    </source>
</evidence>